<evidence type="ECO:0000259" key="11">
    <source>
        <dbReference type="PROSITE" id="PS51847"/>
    </source>
</evidence>
<dbReference type="CDD" id="cd21672">
    <property type="entry name" value="SMP_Mdm12"/>
    <property type="match status" value="1"/>
</dbReference>
<dbReference type="EMBL" id="LCWV01000005">
    <property type="protein sequence ID" value="PWI72860.1"/>
    <property type="molecule type" value="Genomic_DNA"/>
</dbReference>
<dbReference type="GO" id="GO:0015914">
    <property type="term" value="P:phospholipid transport"/>
    <property type="evidence" value="ECO:0007669"/>
    <property type="project" value="TreeGrafter"/>
</dbReference>
<dbReference type="GO" id="GO:0032865">
    <property type="term" value="C:ERMES complex"/>
    <property type="evidence" value="ECO:0007669"/>
    <property type="project" value="UniProtKB-UniRule"/>
</dbReference>
<feature type="compositionally biased region" description="Low complexity" evidence="10">
    <location>
        <begin position="348"/>
        <end position="363"/>
    </location>
</feature>
<keyword evidence="7 9" id="KW-0496">Mitochondrion</keyword>
<evidence type="ECO:0000256" key="8">
    <source>
        <dbReference type="ARBA" id="ARBA00023136"/>
    </source>
</evidence>
<dbReference type="AlphaFoldDB" id="A0A2U3EEI4"/>
<feature type="region of interest" description="Disordered" evidence="10">
    <location>
        <begin position="104"/>
        <end position="183"/>
    </location>
</feature>
<name>A0A2U3EEI4_PURLI</name>
<keyword evidence="5" id="KW-0445">Lipid transport</keyword>
<evidence type="ECO:0000256" key="2">
    <source>
        <dbReference type="ARBA" id="ARBA00022448"/>
    </source>
</evidence>
<feature type="compositionally biased region" description="Acidic residues" evidence="10">
    <location>
        <begin position="124"/>
        <end position="144"/>
    </location>
</feature>
<comment type="subunit">
    <text evidence="9">Component of the ER-mitochondria encounter structure (ERMES) or MDM complex, composed of MMM1, MDM10, MDM12 and MDM34. A MMM1 homodimer associates with one molecule of MDM12 on each side in a pairwise head-to-tail manner, and the SMP-LTD domains of MMM1 and MDM12 generate a continuous hydrophobic tunnel for phospholipid trafficking.</text>
</comment>
<dbReference type="GO" id="GO:0005789">
    <property type="term" value="C:endoplasmic reticulum membrane"/>
    <property type="evidence" value="ECO:0007669"/>
    <property type="project" value="UniProtKB-SubCell"/>
</dbReference>
<feature type="region of interest" description="Disordered" evidence="10">
    <location>
        <begin position="449"/>
        <end position="498"/>
    </location>
</feature>
<dbReference type="Proteomes" id="UP000245956">
    <property type="component" value="Unassembled WGS sequence"/>
</dbReference>
<evidence type="ECO:0000313" key="12">
    <source>
        <dbReference type="EMBL" id="PWI72860.1"/>
    </source>
</evidence>
<feature type="domain" description="SMP-LTD" evidence="11">
    <location>
        <begin position="52"/>
        <end position="553"/>
    </location>
</feature>
<evidence type="ECO:0000256" key="4">
    <source>
        <dbReference type="ARBA" id="ARBA00022824"/>
    </source>
</evidence>
<dbReference type="InterPro" id="IPR031468">
    <property type="entry name" value="SMP_LBD"/>
</dbReference>
<evidence type="ECO:0000256" key="9">
    <source>
        <dbReference type="HAMAP-Rule" id="MF_03104"/>
    </source>
</evidence>
<dbReference type="InterPro" id="IPR027532">
    <property type="entry name" value="Mdm12"/>
</dbReference>
<evidence type="ECO:0000256" key="6">
    <source>
        <dbReference type="ARBA" id="ARBA00023121"/>
    </source>
</evidence>
<feature type="compositionally biased region" description="Low complexity" evidence="10">
    <location>
        <begin position="460"/>
        <end position="476"/>
    </location>
</feature>
<protein>
    <recommendedName>
        <fullName evidence="9">Mitochondrial distribution and morphology protein 12</fullName>
    </recommendedName>
    <alternativeName>
        <fullName evidence="9">Mitochondrial inheritance component MDM12</fullName>
    </alternativeName>
</protein>
<evidence type="ECO:0000256" key="3">
    <source>
        <dbReference type="ARBA" id="ARBA00022787"/>
    </source>
</evidence>
<keyword evidence="6" id="KW-0446">Lipid-binding</keyword>
<dbReference type="Pfam" id="PF26544">
    <property type="entry name" value="Mdm12"/>
    <property type="match status" value="3"/>
</dbReference>
<evidence type="ECO:0000256" key="5">
    <source>
        <dbReference type="ARBA" id="ARBA00023055"/>
    </source>
</evidence>
<accession>A0A2U3EEI4</accession>
<feature type="region of interest" description="Disordered" evidence="10">
    <location>
        <begin position="1"/>
        <end position="45"/>
    </location>
</feature>
<comment type="subcellular location">
    <subcellularLocation>
        <location evidence="1">Membrane</location>
    </subcellularLocation>
    <subcellularLocation>
        <location evidence="9">Mitochondrion outer membrane</location>
        <topology evidence="9">Peripheral membrane protein</topology>
        <orientation evidence="9">Cytoplasmic side</orientation>
    </subcellularLocation>
    <subcellularLocation>
        <location evidence="9">Endoplasmic reticulum membrane</location>
        <topology evidence="9">Peripheral membrane protein</topology>
        <orientation evidence="9">Cytoplasmic side</orientation>
    </subcellularLocation>
    <text evidence="9">The ERMES/MDM complex localizes to a few discrete foci (around 10 per single cell), that represent mitochondria-endoplasmic reticulum junctions. These foci are often found next to mtDNA nucleoids.</text>
</comment>
<dbReference type="PROSITE" id="PS51847">
    <property type="entry name" value="SMP"/>
    <property type="match status" value="1"/>
</dbReference>
<reference evidence="12 13" key="1">
    <citation type="journal article" date="2016" name="Front. Microbiol.">
        <title>Genome and transcriptome sequences reveal the specific parasitism of the nematophagous Purpureocillium lilacinum 36-1.</title>
        <authorList>
            <person name="Xie J."/>
            <person name="Li S."/>
            <person name="Mo C."/>
            <person name="Xiao X."/>
            <person name="Peng D."/>
            <person name="Wang G."/>
            <person name="Xiao Y."/>
        </authorList>
    </citation>
    <scope>NUCLEOTIDE SEQUENCE [LARGE SCALE GENOMIC DNA]</scope>
    <source>
        <strain evidence="12 13">36-1</strain>
    </source>
</reference>
<dbReference type="GO" id="GO:1990456">
    <property type="term" value="P:mitochondrion-endoplasmic reticulum membrane tethering"/>
    <property type="evidence" value="ECO:0007669"/>
    <property type="project" value="TreeGrafter"/>
</dbReference>
<dbReference type="PANTHER" id="PTHR28204">
    <property type="entry name" value="MITOCHONDRIAL DISTRIBUTION AND MORPHOLOGY PROTEIN 12"/>
    <property type="match status" value="1"/>
</dbReference>
<dbReference type="HAMAP" id="MF_03104">
    <property type="entry name" value="Mdm12"/>
    <property type="match status" value="1"/>
</dbReference>
<dbReference type="GO" id="GO:0045040">
    <property type="term" value="P:protein insertion into mitochondrial outer membrane"/>
    <property type="evidence" value="ECO:0007669"/>
    <property type="project" value="UniProtKB-UniRule"/>
</dbReference>
<sequence>MMAGEAARSRTSGRRYPTKSEAARRRSAQTTQPHNPPPELHDTSHHTLTNAMSVDLNWETLTSGPDGDALAERIRTFIHDKFQTVPLPRFIRSVNVHGFDFGKIPPELELKDMTDPLPDFYEHELDDDESEDDEDHDDEGDEQQQDALSAAAAVAAAAAAASTQGGGRRSRPPGGLRTTGLRGEFDMGSPFLGTSTPGILGGPGRNYFQGHLGTGTHTPLAAVAGAQPRGNGGWMGGGSGTLSPALAYYDDDYDGDDAAAHGFGAGGYHQHHGRHPSQSSVLSSVDNFLEHPDHPAAQALREKSSVSTLAPTSVSTSRPPTRDAAHFSESAIIDDDDGDGTRNGNGQRGNAASATAEAQAQGEEPQRARPRREPRVEDVQAVFRIRYAGDVRLNLTAEILLDYPMPSFVGIPLKLNITGLSFDGVGVLAKIRKRVHFCFLSPEDAIAAIGPDTDEDEGDNGNANGSASAAAAAVPRGPGGSAEGKQQQQGPQQHKGRVGGLLQEIRVESEIGERDGGKQSLKNVGKVERFVLEQVRRIFEEEFVYPSFWTFLV</sequence>
<keyword evidence="8 9" id="KW-0472">Membrane</keyword>
<evidence type="ECO:0000256" key="1">
    <source>
        <dbReference type="ARBA" id="ARBA00004370"/>
    </source>
</evidence>
<gene>
    <name evidence="9" type="primary">MDM12</name>
    <name evidence="12" type="ORF">PCL_09875</name>
</gene>
<dbReference type="PANTHER" id="PTHR28204:SF1">
    <property type="entry name" value="MITOCHONDRIAL DISTRIBUTION AND MORPHOLOGY PROTEIN 12"/>
    <property type="match status" value="1"/>
</dbReference>
<feature type="compositionally biased region" description="Polar residues" evidence="10">
    <location>
        <begin position="305"/>
        <end position="319"/>
    </location>
</feature>
<evidence type="ECO:0000256" key="7">
    <source>
        <dbReference type="ARBA" id="ARBA00023128"/>
    </source>
</evidence>
<feature type="region of interest" description="Disordered" evidence="10">
    <location>
        <begin position="298"/>
        <end position="375"/>
    </location>
</feature>
<proteinExistence type="inferred from homology"/>
<evidence type="ECO:0000256" key="10">
    <source>
        <dbReference type="SAM" id="MobiDB-lite"/>
    </source>
</evidence>
<keyword evidence="3 9" id="KW-1000">Mitochondrion outer membrane</keyword>
<comment type="caution">
    <text evidence="12">The sequence shown here is derived from an EMBL/GenBank/DDBJ whole genome shotgun (WGS) entry which is preliminary data.</text>
</comment>
<dbReference type="GO" id="GO:0008289">
    <property type="term" value="F:lipid binding"/>
    <property type="evidence" value="ECO:0007669"/>
    <property type="project" value="UniProtKB-KW"/>
</dbReference>
<organism evidence="12 13">
    <name type="scientific">Purpureocillium lilacinum</name>
    <name type="common">Paecilomyces lilacinus</name>
    <dbReference type="NCBI Taxonomy" id="33203"/>
    <lineage>
        <taxon>Eukaryota</taxon>
        <taxon>Fungi</taxon>
        <taxon>Dikarya</taxon>
        <taxon>Ascomycota</taxon>
        <taxon>Pezizomycotina</taxon>
        <taxon>Sordariomycetes</taxon>
        <taxon>Hypocreomycetidae</taxon>
        <taxon>Hypocreales</taxon>
        <taxon>Ophiocordycipitaceae</taxon>
        <taxon>Purpureocillium</taxon>
    </lineage>
</organism>
<keyword evidence="2" id="KW-0813">Transport</keyword>
<evidence type="ECO:0000313" key="13">
    <source>
        <dbReference type="Proteomes" id="UP000245956"/>
    </source>
</evidence>
<keyword evidence="4 9" id="KW-0256">Endoplasmic reticulum</keyword>
<comment type="similarity">
    <text evidence="9">Belongs to the MDM12 family.</text>
</comment>
<feature type="compositionally biased region" description="Basic and acidic residues" evidence="10">
    <location>
        <begin position="364"/>
        <end position="375"/>
    </location>
</feature>
<comment type="function">
    <text evidence="9">Component of the ERMES/MDM complex, which serves as a molecular tether to connect the endoplasmic reticulum (ER) and mitochondria. Components of this complex are involved in the control of mitochondrial shape and protein biogenesis, and function in nonvesicular lipid trafficking between the ER and mitochondria. MDM12 is required for the interaction of the ER-resident membrane protein MMM1 and the outer mitochondrial membrane-resident beta-barrel protein MDM10. The MDM12-MMM1 subcomplex functions in the major beta-barrel assembly pathway that is responsible for biogenesis of all mitochondrial outer membrane beta-barrel proteins, and acts in a late step after the SAM complex. The MDM10-MDM12-MMM1 subcomplex further acts in the TOM40-specific pathway after the action of the MDM12-MMM1 complex. Essential for establishing and maintaining the structure of mitochondria and maintenance of mtDNA nucleoids.</text>
</comment>
<feature type="compositionally biased region" description="Low complexity" evidence="10">
    <location>
        <begin position="150"/>
        <end position="161"/>
    </location>
</feature>